<name>A0ABZ2LUR0_9BACT</name>
<feature type="domain" description="Ribosomal RNA large subunit methyltransferase K/L-like methyltransferase" evidence="1">
    <location>
        <begin position="356"/>
        <end position="516"/>
    </location>
</feature>
<dbReference type="Gene3D" id="1.25.10.10">
    <property type="entry name" value="Leucine-rich Repeat Variant"/>
    <property type="match status" value="1"/>
</dbReference>
<dbReference type="RefSeq" id="WP_394823698.1">
    <property type="nucleotide sequence ID" value="NZ_CP089984.1"/>
</dbReference>
<evidence type="ECO:0000313" key="3">
    <source>
        <dbReference type="Proteomes" id="UP001370348"/>
    </source>
</evidence>
<dbReference type="CDD" id="cd02440">
    <property type="entry name" value="AdoMet_MTases"/>
    <property type="match status" value="1"/>
</dbReference>
<dbReference type="Pfam" id="PF13646">
    <property type="entry name" value="HEAT_2"/>
    <property type="match status" value="1"/>
</dbReference>
<dbReference type="SMART" id="SM00567">
    <property type="entry name" value="EZ_HEAT"/>
    <property type="match status" value="3"/>
</dbReference>
<dbReference type="PRINTS" id="PR00507">
    <property type="entry name" value="N12N6MTFRASE"/>
</dbReference>
<dbReference type="SUPFAM" id="SSF48371">
    <property type="entry name" value="ARM repeat"/>
    <property type="match status" value="1"/>
</dbReference>
<organism evidence="2 3">
    <name type="scientific">Pendulispora albinea</name>
    <dbReference type="NCBI Taxonomy" id="2741071"/>
    <lineage>
        <taxon>Bacteria</taxon>
        <taxon>Pseudomonadati</taxon>
        <taxon>Myxococcota</taxon>
        <taxon>Myxococcia</taxon>
        <taxon>Myxococcales</taxon>
        <taxon>Sorangiineae</taxon>
        <taxon>Pendulisporaceae</taxon>
        <taxon>Pendulispora</taxon>
    </lineage>
</organism>
<keyword evidence="3" id="KW-1185">Reference proteome</keyword>
<dbReference type="InterPro" id="IPR016024">
    <property type="entry name" value="ARM-type_fold"/>
</dbReference>
<dbReference type="PANTHER" id="PTHR14911">
    <property type="entry name" value="THUMP DOMAIN-CONTAINING"/>
    <property type="match status" value="1"/>
</dbReference>
<dbReference type="Gene3D" id="3.40.50.150">
    <property type="entry name" value="Vaccinia Virus protein VP39"/>
    <property type="match status" value="1"/>
</dbReference>
<sequence length="540" mass="58550">MKSPSELKTAIQSPGFTPSLRDAVGLLALLSDPDVLVRSAVEKSLARLGEALVPIACAQWENAPTPARVHLVRAVGRITQTDEAVALFLRALEDASSQVRRSAARALGKVRGDAAPKAEHALVAAWKKGDLSPEEQRAFASALGTLGAESALELLAPLAKGAESDPELARIAGRARLMIERTHVREAGGSLDPTLAPPSPIPIVFHVRRGLEPVLQDELEAAGDWGPLTAGEGWVRGTLRGPLERAFVARTALSFALRIEKPSGKVADLLTSEDARSIFTTWTRGPIRYRLAFAEGGHRRAQVWQIAREVSERWPELINDPTASLWEVRVYEARDSAGSLRLELCPRGLDDPRFSYRVRDVPAASHPTIAAALVRVAGIRDGDVVWDPFVGSGMELIERARLGPCEALFGTDLASKALEAARANLDSARVSATLSLADATRFAPPKPVTLIVTNPPMGLRVARTKELGTMLEQFLEHAAEVLAPGGRLTWLTPFPDRTRRAIRALPLDVQLAREVDMGGFWATLEVLQKQKPASRRIVHR</sequence>
<proteinExistence type="predicted"/>
<protein>
    <submittedName>
        <fullName evidence="2">HEAT repeat domain-containing protein</fullName>
    </submittedName>
</protein>
<dbReference type="InterPro" id="IPR000241">
    <property type="entry name" value="RlmKL-like_Mtase"/>
</dbReference>
<dbReference type="Proteomes" id="UP001370348">
    <property type="component" value="Chromosome"/>
</dbReference>
<dbReference type="PANTHER" id="PTHR14911:SF13">
    <property type="entry name" value="TRNA (GUANINE(6)-N2)-METHYLTRANSFERASE THUMP3"/>
    <property type="match status" value="1"/>
</dbReference>
<dbReference type="Pfam" id="PF01170">
    <property type="entry name" value="UPF0020"/>
    <property type="match status" value="1"/>
</dbReference>
<dbReference type="InterPro" id="IPR004155">
    <property type="entry name" value="PBS_lyase_HEAT"/>
</dbReference>
<evidence type="ECO:0000313" key="2">
    <source>
        <dbReference type="EMBL" id="WXB14080.1"/>
    </source>
</evidence>
<reference evidence="2 3" key="1">
    <citation type="submission" date="2021-12" db="EMBL/GenBank/DDBJ databases">
        <title>Discovery of the Pendulisporaceae a myxobacterial family with distinct sporulation behavior and unique specialized metabolism.</title>
        <authorList>
            <person name="Garcia R."/>
            <person name="Popoff A."/>
            <person name="Bader C.D."/>
            <person name="Loehr J."/>
            <person name="Walesch S."/>
            <person name="Walt C."/>
            <person name="Boldt J."/>
            <person name="Bunk B."/>
            <person name="Haeckl F.J.F.P.J."/>
            <person name="Gunesch A.P."/>
            <person name="Birkelbach J."/>
            <person name="Nuebel U."/>
            <person name="Pietschmann T."/>
            <person name="Bach T."/>
            <person name="Mueller R."/>
        </authorList>
    </citation>
    <scope>NUCLEOTIDE SEQUENCE [LARGE SCALE GENOMIC DNA]</scope>
    <source>
        <strain evidence="2 3">MSr11954</strain>
    </source>
</reference>
<gene>
    <name evidence="2" type="ORF">LZC94_40405</name>
</gene>
<evidence type="ECO:0000259" key="1">
    <source>
        <dbReference type="Pfam" id="PF01170"/>
    </source>
</evidence>
<dbReference type="InterPro" id="IPR011989">
    <property type="entry name" value="ARM-like"/>
</dbReference>
<dbReference type="InterPro" id="IPR029063">
    <property type="entry name" value="SAM-dependent_MTases_sf"/>
</dbReference>
<dbReference type="EMBL" id="CP089984">
    <property type="protein sequence ID" value="WXB14080.1"/>
    <property type="molecule type" value="Genomic_DNA"/>
</dbReference>
<accession>A0ABZ2LUR0</accession>
<dbReference type="SUPFAM" id="SSF53335">
    <property type="entry name" value="S-adenosyl-L-methionine-dependent methyltransferases"/>
    <property type="match status" value="1"/>
</dbReference>